<keyword evidence="1" id="KW-0472">Membrane</keyword>
<feature type="transmembrane region" description="Helical" evidence="1">
    <location>
        <begin position="24"/>
        <end position="43"/>
    </location>
</feature>
<reference evidence="2 3" key="1">
    <citation type="journal article" date="2008" name="PLoS ONE">
        <title>Environmental adaptation: genomic analysis of the piezotolerant and psychrotolerant deep-sea iron reducing bacterium Shewanella piezotolerans WP3.</title>
        <authorList>
            <person name="Wang F."/>
            <person name="Wang J."/>
            <person name="Jian H."/>
            <person name="Zhang B."/>
            <person name="Li S."/>
            <person name="Wang F."/>
            <person name="Zeng X."/>
            <person name="Gao L."/>
            <person name="Bartlett D.H."/>
            <person name="Yu J."/>
            <person name="Hu S."/>
            <person name="Xiao X."/>
        </authorList>
    </citation>
    <scope>NUCLEOTIDE SEQUENCE [LARGE SCALE GENOMIC DNA]</scope>
    <source>
        <strain evidence="3">WP3 / JCM 13877</strain>
    </source>
</reference>
<keyword evidence="3" id="KW-1185">Reference proteome</keyword>
<name>B8CUM2_SHEPW</name>
<dbReference type="AlphaFoldDB" id="B8CUM2"/>
<keyword evidence="1" id="KW-0812">Transmembrane</keyword>
<accession>B8CUM2</accession>
<dbReference type="EMBL" id="CP000472">
    <property type="protein sequence ID" value="ACJ31214.1"/>
    <property type="molecule type" value="Genomic_DNA"/>
</dbReference>
<evidence type="ECO:0000313" key="3">
    <source>
        <dbReference type="Proteomes" id="UP000000753"/>
    </source>
</evidence>
<protein>
    <submittedName>
        <fullName evidence="2">Uncharacterized protein</fullName>
    </submittedName>
</protein>
<dbReference type="KEGG" id="swp:swp_4574"/>
<gene>
    <name evidence="2" type="ordered locus">swp_4574</name>
</gene>
<sequence length="47" mass="5532">MSLVNESVYLQVIAYEEMKQRLNFYELLLTLVLITFWLGTLAGHEKI</sequence>
<dbReference type="HOGENOM" id="CLU_3173134_0_0_6"/>
<proteinExistence type="predicted"/>
<evidence type="ECO:0000313" key="2">
    <source>
        <dbReference type="EMBL" id="ACJ31214.1"/>
    </source>
</evidence>
<dbReference type="Proteomes" id="UP000000753">
    <property type="component" value="Chromosome"/>
</dbReference>
<evidence type="ECO:0000256" key="1">
    <source>
        <dbReference type="SAM" id="Phobius"/>
    </source>
</evidence>
<organism evidence="2 3">
    <name type="scientific">Shewanella piezotolerans (strain WP3 / JCM 13877)</name>
    <dbReference type="NCBI Taxonomy" id="225849"/>
    <lineage>
        <taxon>Bacteria</taxon>
        <taxon>Pseudomonadati</taxon>
        <taxon>Pseudomonadota</taxon>
        <taxon>Gammaproteobacteria</taxon>
        <taxon>Alteromonadales</taxon>
        <taxon>Shewanellaceae</taxon>
        <taxon>Shewanella</taxon>
    </lineage>
</organism>
<keyword evidence="1" id="KW-1133">Transmembrane helix</keyword>